<name>A0A0R1MBX5_9LACO</name>
<comment type="catalytic activity">
    <reaction evidence="12">
        <text>K(+)(in) = K(+)(out)</text>
        <dbReference type="Rhea" id="RHEA:29463"/>
        <dbReference type="ChEBI" id="CHEBI:29103"/>
    </reaction>
</comment>
<evidence type="ECO:0000256" key="8">
    <source>
        <dbReference type="ARBA" id="ARBA00022989"/>
    </source>
</evidence>
<dbReference type="eggNOG" id="COG3548">
    <property type="taxonomic scope" value="Bacteria"/>
</dbReference>
<evidence type="ECO:0000256" key="6">
    <source>
        <dbReference type="ARBA" id="ARBA00022826"/>
    </source>
</evidence>
<evidence type="ECO:0000313" key="14">
    <source>
        <dbReference type="EMBL" id="KRL02757.1"/>
    </source>
</evidence>
<dbReference type="STRING" id="1293597.FC20_GL000154"/>
<evidence type="ECO:0000313" key="15">
    <source>
        <dbReference type="Proteomes" id="UP000051074"/>
    </source>
</evidence>
<dbReference type="GO" id="GO:0005267">
    <property type="term" value="F:potassium channel activity"/>
    <property type="evidence" value="ECO:0007669"/>
    <property type="project" value="UniProtKB-KW"/>
</dbReference>
<keyword evidence="11" id="KW-0407">Ion channel</keyword>
<keyword evidence="5 13" id="KW-0812">Transmembrane</keyword>
<accession>A0A0R1MBX5</accession>
<keyword evidence="8 13" id="KW-1133">Transmembrane helix</keyword>
<comment type="caution">
    <text evidence="14">The sequence shown here is derived from an EMBL/GenBank/DDBJ whole genome shotgun (WGS) entry which is preliminary data.</text>
</comment>
<evidence type="ECO:0000256" key="1">
    <source>
        <dbReference type="ARBA" id="ARBA00004141"/>
    </source>
</evidence>
<feature type="transmembrane region" description="Helical" evidence="13">
    <location>
        <begin position="154"/>
        <end position="174"/>
    </location>
</feature>
<evidence type="ECO:0000256" key="4">
    <source>
        <dbReference type="ARBA" id="ARBA00022538"/>
    </source>
</evidence>
<dbReference type="GO" id="GO:0015252">
    <property type="term" value="F:proton channel activity"/>
    <property type="evidence" value="ECO:0007669"/>
    <property type="project" value="InterPro"/>
</dbReference>
<keyword evidence="10 13" id="KW-0472">Membrane</keyword>
<feature type="transmembrane region" description="Helical" evidence="13">
    <location>
        <begin position="224"/>
        <end position="243"/>
    </location>
</feature>
<evidence type="ECO:0000256" key="9">
    <source>
        <dbReference type="ARBA" id="ARBA00023065"/>
    </source>
</evidence>
<evidence type="ECO:0000256" key="2">
    <source>
        <dbReference type="ARBA" id="ARBA00006920"/>
    </source>
</evidence>
<comment type="similarity">
    <text evidence="2">Belongs to the TMEM175 family.</text>
</comment>
<feature type="transmembrane region" description="Helical" evidence="13">
    <location>
        <begin position="102"/>
        <end position="119"/>
    </location>
</feature>
<comment type="subcellular location">
    <subcellularLocation>
        <location evidence="1">Membrane</location>
        <topology evidence="1">Multi-pass membrane protein</topology>
    </subcellularLocation>
</comment>
<evidence type="ECO:0000256" key="7">
    <source>
        <dbReference type="ARBA" id="ARBA00022958"/>
    </source>
</evidence>
<dbReference type="AlphaFoldDB" id="A0A0R1MBX5"/>
<dbReference type="EMBL" id="AZDU01000010">
    <property type="protein sequence ID" value="KRL02757.1"/>
    <property type="molecule type" value="Genomic_DNA"/>
</dbReference>
<keyword evidence="4" id="KW-0633">Potassium transport</keyword>
<evidence type="ECO:0000256" key="3">
    <source>
        <dbReference type="ARBA" id="ARBA00022448"/>
    </source>
</evidence>
<keyword evidence="15" id="KW-1185">Reference proteome</keyword>
<feature type="transmembrane region" description="Helical" evidence="13">
    <location>
        <begin position="69"/>
        <end position="90"/>
    </location>
</feature>
<keyword evidence="6" id="KW-0631">Potassium channel</keyword>
<protein>
    <submittedName>
        <fullName evidence="14">Membrane protein</fullName>
    </submittedName>
</protein>
<dbReference type="GO" id="GO:0016020">
    <property type="term" value="C:membrane"/>
    <property type="evidence" value="ECO:0007669"/>
    <property type="project" value="UniProtKB-SubCell"/>
</dbReference>
<dbReference type="Proteomes" id="UP000051074">
    <property type="component" value="Unassembled WGS sequence"/>
</dbReference>
<evidence type="ECO:0000256" key="13">
    <source>
        <dbReference type="SAM" id="Phobius"/>
    </source>
</evidence>
<organism evidence="14 15">
    <name type="scientific">Lactobacillus equicursoris DSM 19284 = JCM 14600 = CIP 110162</name>
    <dbReference type="NCBI Taxonomy" id="1293597"/>
    <lineage>
        <taxon>Bacteria</taxon>
        <taxon>Bacillati</taxon>
        <taxon>Bacillota</taxon>
        <taxon>Bacilli</taxon>
        <taxon>Lactobacillales</taxon>
        <taxon>Lactobacillaceae</taxon>
        <taxon>Lactobacillus</taxon>
    </lineage>
</organism>
<keyword evidence="9" id="KW-0406">Ion transport</keyword>
<keyword evidence="7" id="KW-0630">Potassium</keyword>
<evidence type="ECO:0000256" key="12">
    <source>
        <dbReference type="ARBA" id="ARBA00034430"/>
    </source>
</evidence>
<dbReference type="InterPro" id="IPR010617">
    <property type="entry name" value="TMEM175-like"/>
</dbReference>
<dbReference type="Pfam" id="PF06736">
    <property type="entry name" value="TMEM175"/>
    <property type="match status" value="1"/>
</dbReference>
<keyword evidence="3" id="KW-0813">Transport</keyword>
<evidence type="ECO:0000256" key="11">
    <source>
        <dbReference type="ARBA" id="ARBA00023303"/>
    </source>
</evidence>
<gene>
    <name evidence="14" type="ORF">FC20_GL000154</name>
</gene>
<dbReference type="PATRIC" id="fig|1293597.4.peg.156"/>
<proteinExistence type="inferred from homology"/>
<reference evidence="14 15" key="1">
    <citation type="journal article" date="2015" name="Genome Announc.">
        <title>Expanding the biotechnology potential of lactobacilli through comparative genomics of 213 strains and associated genera.</title>
        <authorList>
            <person name="Sun Z."/>
            <person name="Harris H.M."/>
            <person name="McCann A."/>
            <person name="Guo C."/>
            <person name="Argimon S."/>
            <person name="Zhang W."/>
            <person name="Yang X."/>
            <person name="Jeffery I.B."/>
            <person name="Cooney J.C."/>
            <person name="Kagawa T.F."/>
            <person name="Liu W."/>
            <person name="Song Y."/>
            <person name="Salvetti E."/>
            <person name="Wrobel A."/>
            <person name="Rasinkangas P."/>
            <person name="Parkhill J."/>
            <person name="Rea M.C."/>
            <person name="O'Sullivan O."/>
            <person name="Ritari J."/>
            <person name="Douillard F.P."/>
            <person name="Paul Ross R."/>
            <person name="Yang R."/>
            <person name="Briner A.E."/>
            <person name="Felis G.E."/>
            <person name="de Vos W.M."/>
            <person name="Barrangou R."/>
            <person name="Klaenhammer T.R."/>
            <person name="Caufield P.W."/>
            <person name="Cui Y."/>
            <person name="Zhang H."/>
            <person name="O'Toole P.W."/>
        </authorList>
    </citation>
    <scope>NUCLEOTIDE SEQUENCE [LARGE SCALE GENOMIC DNA]</scope>
    <source>
        <strain evidence="14 15">DSM 19284</strain>
    </source>
</reference>
<sequence length="254" mass="29852">MTLVKLYFYGKRESEKTGMKNRISQRALERQDMLDQLTPEQRADWQKMVDYREKALKERDSKLAEHLNTFNDGVIAIIITIIVLEIAAPVKSADYPDFAKQIFIYLLSFFVVANFWFQIHKTFSFFISKASKLTMIADFCFLASLSLMPVMTKWLMADLSVMSVVNFGIVYFLVQSFELLTELSGIRRAIRHLQIYRILIGRYAWTRLIWLFALNLVFIGISFFSPRVGMVLYLAFPIINFMFPERRRDTRKSK</sequence>
<evidence type="ECO:0000256" key="10">
    <source>
        <dbReference type="ARBA" id="ARBA00023136"/>
    </source>
</evidence>
<feature type="transmembrane region" description="Helical" evidence="13">
    <location>
        <begin position="195"/>
        <end position="218"/>
    </location>
</feature>
<evidence type="ECO:0000256" key="5">
    <source>
        <dbReference type="ARBA" id="ARBA00022692"/>
    </source>
</evidence>